<dbReference type="OrthoDB" id="9763471at2"/>
<accession>A0A4R2MN16</accession>
<dbReference type="AlphaFoldDB" id="A0A4R2MN16"/>
<dbReference type="GeneID" id="99685014"/>
<dbReference type="EMBL" id="SLXD01000002">
    <property type="protein sequence ID" value="TCP04446.1"/>
    <property type="molecule type" value="Genomic_DNA"/>
</dbReference>
<sequence length="652" mass="70497">MVLKVSATAAKVVAVDLRAIRPDPSATTWSRLEPLPTADDVGLGLQAPVADPLWLLARQWQFNELQGEDAGSPIGARLRVQGVPMRRLLHPSGAVPATALPDGAPPLEAMVEQERVLAAHPKLNAQAGQQLLRLLRAAGRADAVAPLLAAFPAAIAAPSDPAADNAGFVWHRLLHGRSVDAHVLATALGAAVADDAEGFVAALGIADPPAVVEVLKRWLRWVDDLALDPRSDSGASPYWNPQRLEYGFALASEGVQPELRLEAEEYVDGRLDWDDFVVASVPQPGQAVAGAAAIDWRPARPPMPAMARYPGMPADRYWEFEDGRLNFGAMGAAKSDLARLALLEYALVFGNDWYVLPVTLPVNALYRVAEFFVRDNFGIELPIPPARNLDGSQWTMFEMSVRAAAAPRARLDDGLFLCPALHAQEGPALEHVVLMRDEMANLAWAIEKRVQGTSGDPLDRRFESTRLSTTQTLRVPLGAVPAPGAPLQHTLQTPVAAHWIPFLPVKRAGATPANWSIQLQRGVVVQHLPVDPARLAEARNAEIAAVVQRLRTAPFVEAKPEQAGLQGFMFHPRGEILRTTPADAASLFTSDFLRLEDEEVPRDGIEVRRAFNYARDASGRALLWIGRSKNTGRGEGASGLRFDLVRRTGGGG</sequence>
<name>A0A4R2MN16_RUBGE</name>
<reference evidence="1 2" key="1">
    <citation type="submission" date="2019-03" db="EMBL/GenBank/DDBJ databases">
        <title>Genomic Encyclopedia of Type Strains, Phase IV (KMG-IV): sequencing the most valuable type-strain genomes for metagenomic binning, comparative biology and taxonomic classification.</title>
        <authorList>
            <person name="Goeker M."/>
        </authorList>
    </citation>
    <scope>NUCLEOTIDE SEQUENCE [LARGE SCALE GENOMIC DNA]</scope>
    <source>
        <strain evidence="1 2">DSM 1709</strain>
    </source>
</reference>
<dbReference type="RefSeq" id="WP_132644950.1">
    <property type="nucleotide sequence ID" value="NZ_CP181386.1"/>
</dbReference>
<comment type="caution">
    <text evidence="1">The sequence shown here is derived from an EMBL/GenBank/DDBJ whole genome shotgun (WGS) entry which is preliminary data.</text>
</comment>
<protein>
    <submittedName>
        <fullName evidence="1">Uncharacterized protein</fullName>
    </submittedName>
</protein>
<gene>
    <name evidence="1" type="ORF">EV684_102199</name>
</gene>
<evidence type="ECO:0000313" key="1">
    <source>
        <dbReference type="EMBL" id="TCP04446.1"/>
    </source>
</evidence>
<proteinExistence type="predicted"/>
<evidence type="ECO:0000313" key="2">
    <source>
        <dbReference type="Proteomes" id="UP000295106"/>
    </source>
</evidence>
<organism evidence="1 2">
    <name type="scientific">Rubrivivax gelatinosus</name>
    <name type="common">Rhodocyclus gelatinosus</name>
    <name type="synonym">Rhodopseudomonas gelatinosa</name>
    <dbReference type="NCBI Taxonomy" id="28068"/>
    <lineage>
        <taxon>Bacteria</taxon>
        <taxon>Pseudomonadati</taxon>
        <taxon>Pseudomonadota</taxon>
        <taxon>Betaproteobacteria</taxon>
        <taxon>Burkholderiales</taxon>
        <taxon>Sphaerotilaceae</taxon>
        <taxon>Rubrivivax</taxon>
    </lineage>
</organism>
<dbReference type="Proteomes" id="UP000295106">
    <property type="component" value="Unassembled WGS sequence"/>
</dbReference>